<protein>
    <recommendedName>
        <fullName evidence="3">S24 family peptidase</fullName>
    </recommendedName>
</protein>
<evidence type="ECO:0008006" key="3">
    <source>
        <dbReference type="Google" id="ProtNLM"/>
    </source>
</evidence>
<dbReference type="AlphaFoldDB" id="A0A6C0GSQ2"/>
<proteinExistence type="predicted"/>
<dbReference type="Proteomes" id="UP000480178">
    <property type="component" value="Chromosome"/>
</dbReference>
<name>A0A6C0GSQ2_9BACT</name>
<evidence type="ECO:0000313" key="2">
    <source>
        <dbReference type="Proteomes" id="UP000480178"/>
    </source>
</evidence>
<sequence length="108" mass="12202">MKANLIYSDEQVIFITNDTAMMPQLMPGSMLAGQYIETYSWTSQCNGVYAIILDSGLVLIRRIKENELLNKGLLKLHSDNPSHEPQTIMADDIHSMYSIDEILKQAVI</sequence>
<keyword evidence="2" id="KW-1185">Reference proteome</keyword>
<evidence type="ECO:0000313" key="1">
    <source>
        <dbReference type="EMBL" id="QHT71165.1"/>
    </source>
</evidence>
<dbReference type="KEGG" id="rhoz:GXP67_33190"/>
<accession>A0A6C0GSQ2</accession>
<gene>
    <name evidence="1" type="ORF">GXP67_33190</name>
</gene>
<organism evidence="1 2">
    <name type="scientific">Rhodocytophaga rosea</name>
    <dbReference type="NCBI Taxonomy" id="2704465"/>
    <lineage>
        <taxon>Bacteria</taxon>
        <taxon>Pseudomonadati</taxon>
        <taxon>Bacteroidota</taxon>
        <taxon>Cytophagia</taxon>
        <taxon>Cytophagales</taxon>
        <taxon>Rhodocytophagaceae</taxon>
        <taxon>Rhodocytophaga</taxon>
    </lineage>
</organism>
<dbReference type="Gene3D" id="2.10.109.10">
    <property type="entry name" value="Umud Fragment, subunit A"/>
    <property type="match status" value="1"/>
</dbReference>
<dbReference type="EMBL" id="CP048222">
    <property type="protein sequence ID" value="QHT71165.1"/>
    <property type="molecule type" value="Genomic_DNA"/>
</dbReference>
<reference evidence="1 2" key="1">
    <citation type="submission" date="2020-01" db="EMBL/GenBank/DDBJ databases">
        <authorList>
            <person name="Kim M.K."/>
        </authorList>
    </citation>
    <scope>NUCLEOTIDE SEQUENCE [LARGE SCALE GENOMIC DNA]</scope>
    <source>
        <strain evidence="1 2">172606-1</strain>
    </source>
</reference>
<dbReference type="RefSeq" id="WP_162447107.1">
    <property type="nucleotide sequence ID" value="NZ_CP048222.1"/>
</dbReference>